<keyword evidence="1" id="KW-1133">Transmembrane helix</keyword>
<reference evidence="2" key="1">
    <citation type="journal article" date="2018" name="Mitochondrial DNA Part B Resour">
        <title>Complete sequences of the mitochondrial DNA of the Grateloupia filicina (Rhodophyta).</title>
        <authorList>
            <person name="Li Y."/>
            <person name="Meinita M.D.N."/>
            <person name="Liu T."/>
            <person name="Chi S."/>
            <person name="Yin H."/>
        </authorList>
    </citation>
    <scope>NUCLEOTIDE SEQUENCE</scope>
</reference>
<dbReference type="RefSeq" id="YP_009488820.1">
    <property type="nucleotide sequence ID" value="NC_037842.1"/>
</dbReference>
<gene>
    <name evidence="2" type="primary">sdh4</name>
</gene>
<dbReference type="SUPFAM" id="SSF81343">
    <property type="entry name" value="Fumarate reductase respiratory complex transmembrane subunits"/>
    <property type="match status" value="1"/>
</dbReference>
<dbReference type="Gene3D" id="1.20.1300.10">
    <property type="entry name" value="Fumarate reductase/succinate dehydrogenase, transmembrane subunit"/>
    <property type="match status" value="1"/>
</dbReference>
<sequence length="79" mass="9326">MFDLSWLLLRLAALFTLEGFIIDIEIFIFIIGFLFYHMHLGLKTIISDYIHTRKVKLALIILTRISTVELTRYVLELLI</sequence>
<keyword evidence="1" id="KW-0812">Transmembrane</keyword>
<evidence type="ECO:0000313" key="2">
    <source>
        <dbReference type="EMBL" id="AWD77509.1"/>
    </source>
</evidence>
<dbReference type="GeneID" id="36945118"/>
<accession>A0A343WSA2</accession>
<evidence type="ECO:0000256" key="1">
    <source>
        <dbReference type="SAM" id="Phobius"/>
    </source>
</evidence>
<keyword evidence="2" id="KW-0496">Mitochondrion</keyword>
<dbReference type="GO" id="GO:0016020">
    <property type="term" value="C:membrane"/>
    <property type="evidence" value="ECO:0007669"/>
    <property type="project" value="InterPro"/>
</dbReference>
<organism evidence="2">
    <name type="scientific">Grateloupia filicina</name>
    <dbReference type="NCBI Taxonomy" id="31455"/>
    <lineage>
        <taxon>Eukaryota</taxon>
        <taxon>Rhodophyta</taxon>
        <taxon>Florideophyceae</taxon>
        <taxon>Rhodymeniophycidae</taxon>
        <taxon>Halymeniales</taxon>
        <taxon>Halymeniaceae</taxon>
        <taxon>Grateloupia</taxon>
    </lineage>
</organism>
<name>A0A343WSA2_9FLOR</name>
<geneLocation type="mitochondrion" evidence="2"/>
<proteinExistence type="predicted"/>
<keyword evidence="1" id="KW-0472">Membrane</keyword>
<dbReference type="InterPro" id="IPR034804">
    <property type="entry name" value="SQR/QFR_C/D"/>
</dbReference>
<feature type="transmembrane region" description="Helical" evidence="1">
    <location>
        <begin position="12"/>
        <end position="36"/>
    </location>
</feature>
<dbReference type="AlphaFoldDB" id="A0A343WSA2"/>
<dbReference type="EMBL" id="MG598532">
    <property type="protein sequence ID" value="AWD77509.1"/>
    <property type="molecule type" value="Genomic_DNA"/>
</dbReference>
<protein>
    <submittedName>
        <fullName evidence="2">Succinate dehydrogenase membrane anchor subunit</fullName>
    </submittedName>
</protein>